<proteinExistence type="predicted"/>
<evidence type="ECO:0000313" key="1">
    <source>
        <dbReference type="EMBL" id="CRL21555.1"/>
    </source>
</evidence>
<dbReference type="AlphaFoldDB" id="A0A0G4P5G8"/>
<sequence>MHKPLLAMCVTSLAAGVMIGNYFGGVRVTIIMKMVRLEYMEKASDANGSKVEFGLI</sequence>
<keyword evidence="2" id="KW-1185">Reference proteome</keyword>
<organism evidence="1 2">
    <name type="scientific">Penicillium camemberti (strain FM 013)</name>
    <dbReference type="NCBI Taxonomy" id="1429867"/>
    <lineage>
        <taxon>Eukaryota</taxon>
        <taxon>Fungi</taxon>
        <taxon>Dikarya</taxon>
        <taxon>Ascomycota</taxon>
        <taxon>Pezizomycotina</taxon>
        <taxon>Eurotiomycetes</taxon>
        <taxon>Eurotiomycetidae</taxon>
        <taxon>Eurotiales</taxon>
        <taxon>Aspergillaceae</taxon>
        <taxon>Penicillium</taxon>
    </lineage>
</organism>
<gene>
    <name evidence="1" type="ORF">PCAMFM013_S006g000095</name>
</gene>
<evidence type="ECO:0000313" key="2">
    <source>
        <dbReference type="Proteomes" id="UP000053732"/>
    </source>
</evidence>
<name>A0A0G4P5G8_PENC3</name>
<accession>A0A0G4P5G8</accession>
<dbReference type="Proteomes" id="UP000053732">
    <property type="component" value="Unassembled WGS sequence"/>
</dbReference>
<reference evidence="1 2" key="1">
    <citation type="journal article" date="2014" name="Nat. Commun.">
        <title>Multiple recent horizontal transfers of a large genomic region in cheese making fungi.</title>
        <authorList>
            <person name="Cheeseman K."/>
            <person name="Ropars J."/>
            <person name="Renault P."/>
            <person name="Dupont J."/>
            <person name="Gouzy J."/>
            <person name="Branca A."/>
            <person name="Abraham A.L."/>
            <person name="Ceppi M."/>
            <person name="Conseiller E."/>
            <person name="Debuchy R."/>
            <person name="Malagnac F."/>
            <person name="Goarin A."/>
            <person name="Silar P."/>
            <person name="Lacoste S."/>
            <person name="Sallet E."/>
            <person name="Bensimon A."/>
            <person name="Giraud T."/>
            <person name="Brygoo Y."/>
        </authorList>
    </citation>
    <scope>NUCLEOTIDE SEQUENCE [LARGE SCALE GENOMIC DNA]</scope>
    <source>
        <strain evidence="2">FM 013</strain>
    </source>
</reference>
<dbReference type="EMBL" id="HG793139">
    <property type="protein sequence ID" value="CRL21555.1"/>
    <property type="molecule type" value="Genomic_DNA"/>
</dbReference>
<protein>
    <submittedName>
        <fullName evidence="1">Str. FM013</fullName>
    </submittedName>
</protein>